<accession>A0A7U7G929</accession>
<sequence length="55" mass="6133">MLYLHEINAFYHAGVTAILGVGPLIAPFLRAYFRLHPHPSPTSGRGVRTVNFRLS</sequence>
<evidence type="ECO:0000256" key="1">
    <source>
        <dbReference type="SAM" id="Phobius"/>
    </source>
</evidence>
<reference evidence="2 3" key="1">
    <citation type="journal article" date="2014" name="ISME J.">
        <title>Candidatus Competibacter-lineage genomes retrieved from metagenomes reveal functional metabolic diversity.</title>
        <authorList>
            <person name="McIlroy S.J."/>
            <person name="Albertsen M."/>
            <person name="Andresen E.K."/>
            <person name="Saunders A.M."/>
            <person name="Kristiansen R."/>
            <person name="Stokholm-Bjerregaard M."/>
            <person name="Nielsen K.L."/>
            <person name="Nielsen P.H."/>
        </authorList>
    </citation>
    <scope>NUCLEOTIDE SEQUENCE [LARGE SCALE GENOMIC DNA]</scope>
    <source>
        <strain evidence="2 3">Run_B_J11</strain>
    </source>
</reference>
<proteinExistence type="predicted"/>
<gene>
    <name evidence="2" type="ORF">BN874_130066</name>
</gene>
<dbReference type="Proteomes" id="UP000019184">
    <property type="component" value="Unassembled WGS sequence"/>
</dbReference>
<keyword evidence="1" id="KW-1133">Transmembrane helix</keyword>
<feature type="transmembrane region" description="Helical" evidence="1">
    <location>
        <begin position="12"/>
        <end position="33"/>
    </location>
</feature>
<name>A0A7U7G929_9GAMM</name>
<protein>
    <submittedName>
        <fullName evidence="2">Uncharacterized protein</fullName>
    </submittedName>
</protein>
<dbReference type="EMBL" id="CBTK010000035">
    <property type="protein sequence ID" value="CDH43741.1"/>
    <property type="molecule type" value="Genomic_DNA"/>
</dbReference>
<evidence type="ECO:0000313" key="2">
    <source>
        <dbReference type="EMBL" id="CDH43741.1"/>
    </source>
</evidence>
<dbReference type="AlphaFoldDB" id="A0A7U7G929"/>
<evidence type="ECO:0000313" key="3">
    <source>
        <dbReference type="Proteomes" id="UP000019184"/>
    </source>
</evidence>
<keyword evidence="1" id="KW-0472">Membrane</keyword>
<comment type="caution">
    <text evidence="2">The sequence shown here is derived from an EMBL/GenBank/DDBJ whole genome shotgun (WGS) entry which is preliminary data.</text>
</comment>
<keyword evidence="1" id="KW-0812">Transmembrane</keyword>
<keyword evidence="3" id="KW-1185">Reference proteome</keyword>
<organism evidence="2 3">
    <name type="scientific">Candidatus Contendobacter odensis Run_B_J11</name>
    <dbReference type="NCBI Taxonomy" id="1400861"/>
    <lineage>
        <taxon>Bacteria</taxon>
        <taxon>Pseudomonadati</taxon>
        <taxon>Pseudomonadota</taxon>
        <taxon>Gammaproteobacteria</taxon>
        <taxon>Candidatus Competibacteraceae</taxon>
        <taxon>Candidatus Contendibacter</taxon>
    </lineage>
</organism>